<dbReference type="InterPro" id="IPR009057">
    <property type="entry name" value="Homeodomain-like_sf"/>
</dbReference>
<dbReference type="NCBIfam" id="TIGR01557">
    <property type="entry name" value="myb_SHAQKYF"/>
    <property type="match status" value="1"/>
</dbReference>
<dbReference type="OrthoDB" id="6270329at2759"/>
<feature type="region of interest" description="Disordered" evidence="7">
    <location>
        <begin position="435"/>
        <end position="466"/>
    </location>
</feature>
<dbReference type="GO" id="GO:0003677">
    <property type="term" value="F:DNA binding"/>
    <property type="evidence" value="ECO:0007669"/>
    <property type="project" value="UniProtKB-KW"/>
</dbReference>
<dbReference type="InterPro" id="IPR017884">
    <property type="entry name" value="SANT_dom"/>
</dbReference>
<dbReference type="EMBL" id="SPLM01000147">
    <property type="protein sequence ID" value="TMW55760.1"/>
    <property type="molecule type" value="Genomic_DNA"/>
</dbReference>
<dbReference type="GO" id="GO:0003700">
    <property type="term" value="F:DNA-binding transcription factor activity"/>
    <property type="evidence" value="ECO:0007669"/>
    <property type="project" value="InterPro"/>
</dbReference>
<dbReference type="InterPro" id="IPR017930">
    <property type="entry name" value="Myb_dom"/>
</dbReference>
<dbReference type="PROSITE" id="PS51293">
    <property type="entry name" value="SANT"/>
    <property type="match status" value="1"/>
</dbReference>
<dbReference type="Pfam" id="PF02042">
    <property type="entry name" value="RWP-RK"/>
    <property type="match status" value="1"/>
</dbReference>
<dbReference type="Pfam" id="PF00249">
    <property type="entry name" value="Myb_DNA-binding"/>
    <property type="match status" value="1"/>
</dbReference>
<feature type="compositionally biased region" description="Low complexity" evidence="7">
    <location>
        <begin position="252"/>
        <end position="267"/>
    </location>
</feature>
<dbReference type="InterPro" id="IPR001005">
    <property type="entry name" value="SANT/Myb"/>
</dbReference>
<dbReference type="PROSITE" id="PS50090">
    <property type="entry name" value="MYB_LIKE"/>
    <property type="match status" value="1"/>
</dbReference>
<evidence type="ECO:0000259" key="10">
    <source>
        <dbReference type="PROSITE" id="PS51294"/>
    </source>
</evidence>
<evidence type="ECO:0000256" key="4">
    <source>
        <dbReference type="ARBA" id="ARBA00023125"/>
    </source>
</evidence>
<gene>
    <name evidence="12" type="ORF">Poli38472_010642</name>
</gene>
<comment type="caution">
    <text evidence="12">The sequence shown here is derived from an EMBL/GenBank/DDBJ whole genome shotgun (WGS) entry which is preliminary data.</text>
</comment>
<dbReference type="InterPro" id="IPR003035">
    <property type="entry name" value="RWP-RK_dom"/>
</dbReference>
<feature type="domain" description="RWP-RK" evidence="11">
    <location>
        <begin position="114"/>
        <end position="199"/>
    </location>
</feature>
<sequence length="466" mass="51086">MGMACEAEGRAATKIHGGAAVDGQVDASDVAVTGKCENKDEGRRSRSNSEETALILTSMSQGRVAFPGGGNDSDGMDDSRHSDLDDFSGDEQDGKQRGSMLYGEGNGQHGFVDGQRLRNESNRVKSMVTKHISIDELRAHFDRPIIDVAKEFGICITLMKKICRRNGIKRWPHRQIRSLSKSIASMEAAMLSTQGSEREKYRDQIMSLKLKRDAVIADPNKENTMMRPKTPTKEPSTRPHHVTTGPKLSPRATSSSHHASTTKMSTSDSNGAPHSKGGRWTSEEHAAFLEGIKMYGKDWRRVAKVVSTRSAVQTRTHAQKYLLKFAGRFPFEAEGALKGEAENERVAERDEVDGASMSSFDDEGPVSTLRDQVVYLPKTMVKDPMAMILNSPHLESMRSMSMDSQSSLSLSTGNNTPGFVPPVVHQGDVVMESPRGVLLPPFSSQPQPADSRQETETSYGSTTFAH</sequence>
<feature type="domain" description="SANT" evidence="9">
    <location>
        <begin position="275"/>
        <end position="328"/>
    </location>
</feature>
<evidence type="ECO:0000256" key="6">
    <source>
        <dbReference type="ARBA" id="ARBA00023242"/>
    </source>
</evidence>
<evidence type="ECO:0000256" key="5">
    <source>
        <dbReference type="ARBA" id="ARBA00023163"/>
    </source>
</evidence>
<keyword evidence="5" id="KW-0804">Transcription</keyword>
<dbReference type="SMART" id="SM00717">
    <property type="entry name" value="SANT"/>
    <property type="match status" value="1"/>
</dbReference>
<keyword evidence="13" id="KW-1185">Reference proteome</keyword>
<protein>
    <submittedName>
        <fullName evidence="12">Uncharacterized protein</fullName>
    </submittedName>
</protein>
<evidence type="ECO:0000256" key="7">
    <source>
        <dbReference type="SAM" id="MobiDB-lite"/>
    </source>
</evidence>
<feature type="compositionally biased region" description="Polar residues" evidence="7">
    <location>
        <begin position="442"/>
        <end position="466"/>
    </location>
</feature>
<evidence type="ECO:0000256" key="2">
    <source>
        <dbReference type="ARBA" id="ARBA00023015"/>
    </source>
</evidence>
<dbReference type="AlphaFoldDB" id="A0A8K1C3I8"/>
<feature type="domain" description="Myb-like" evidence="8">
    <location>
        <begin position="272"/>
        <end position="322"/>
    </location>
</feature>
<dbReference type="PROSITE" id="PS51294">
    <property type="entry name" value="HTH_MYB"/>
    <property type="match status" value="1"/>
</dbReference>
<reference evidence="12" key="1">
    <citation type="submission" date="2019-03" db="EMBL/GenBank/DDBJ databases">
        <title>Long read genome sequence of the mycoparasitic Pythium oligandrum ATCC 38472 isolated from sugarbeet rhizosphere.</title>
        <authorList>
            <person name="Gaulin E."/>
        </authorList>
    </citation>
    <scope>NUCLEOTIDE SEQUENCE</scope>
    <source>
        <strain evidence="12">ATCC 38472_TT</strain>
    </source>
</reference>
<feature type="domain" description="HTH myb-type" evidence="10">
    <location>
        <begin position="272"/>
        <end position="326"/>
    </location>
</feature>
<evidence type="ECO:0000313" key="13">
    <source>
        <dbReference type="Proteomes" id="UP000794436"/>
    </source>
</evidence>
<evidence type="ECO:0000313" key="12">
    <source>
        <dbReference type="EMBL" id="TMW55760.1"/>
    </source>
</evidence>
<dbReference type="PANTHER" id="PTHR46373:SF2">
    <property type="entry name" value="RWP-RK DOMAIN-CONTAINING PROTEIN"/>
    <property type="match status" value="1"/>
</dbReference>
<evidence type="ECO:0000256" key="3">
    <source>
        <dbReference type="ARBA" id="ARBA00023054"/>
    </source>
</evidence>
<dbReference type="CDD" id="cd00167">
    <property type="entry name" value="SANT"/>
    <property type="match status" value="1"/>
</dbReference>
<keyword evidence="6" id="KW-0539">Nucleus</keyword>
<evidence type="ECO:0000259" key="11">
    <source>
        <dbReference type="PROSITE" id="PS51519"/>
    </source>
</evidence>
<evidence type="ECO:0000259" key="8">
    <source>
        <dbReference type="PROSITE" id="PS50090"/>
    </source>
</evidence>
<feature type="region of interest" description="Disordered" evidence="7">
    <location>
        <begin position="212"/>
        <end position="279"/>
    </location>
</feature>
<comment type="function">
    <text evidence="1">Putative transcription factor.</text>
</comment>
<dbReference type="SUPFAM" id="SSF46689">
    <property type="entry name" value="Homeodomain-like"/>
    <property type="match status" value="1"/>
</dbReference>
<dbReference type="PANTHER" id="PTHR46373">
    <property type="entry name" value="PROTEIN RKD4"/>
    <property type="match status" value="1"/>
</dbReference>
<evidence type="ECO:0000256" key="1">
    <source>
        <dbReference type="ARBA" id="ARBA00004049"/>
    </source>
</evidence>
<dbReference type="Gene3D" id="1.10.10.60">
    <property type="entry name" value="Homeodomain-like"/>
    <property type="match status" value="1"/>
</dbReference>
<proteinExistence type="predicted"/>
<evidence type="ECO:0000259" key="9">
    <source>
        <dbReference type="PROSITE" id="PS51293"/>
    </source>
</evidence>
<accession>A0A8K1C3I8</accession>
<name>A0A8K1C3I8_PYTOL</name>
<feature type="compositionally biased region" description="Basic and acidic residues" evidence="7">
    <location>
        <begin position="212"/>
        <end position="221"/>
    </location>
</feature>
<dbReference type="Proteomes" id="UP000794436">
    <property type="component" value="Unassembled WGS sequence"/>
</dbReference>
<dbReference type="PROSITE" id="PS51519">
    <property type="entry name" value="RWP_RK"/>
    <property type="match status" value="1"/>
</dbReference>
<organism evidence="12 13">
    <name type="scientific">Pythium oligandrum</name>
    <name type="common">Mycoparasitic fungus</name>
    <dbReference type="NCBI Taxonomy" id="41045"/>
    <lineage>
        <taxon>Eukaryota</taxon>
        <taxon>Sar</taxon>
        <taxon>Stramenopiles</taxon>
        <taxon>Oomycota</taxon>
        <taxon>Peronosporomycetes</taxon>
        <taxon>Pythiales</taxon>
        <taxon>Pythiaceae</taxon>
        <taxon>Pythium</taxon>
    </lineage>
</organism>
<keyword evidence="2" id="KW-0805">Transcription regulation</keyword>
<dbReference type="InterPro" id="IPR044607">
    <property type="entry name" value="RKD-like"/>
</dbReference>
<keyword evidence="4" id="KW-0238">DNA-binding</keyword>
<feature type="region of interest" description="Disordered" evidence="7">
    <location>
        <begin position="59"/>
        <end position="97"/>
    </location>
</feature>
<dbReference type="InterPro" id="IPR006447">
    <property type="entry name" value="Myb_dom_plants"/>
</dbReference>
<keyword evidence="3" id="KW-0175">Coiled coil</keyword>